<sequence>MRKFKFILLLSIFCSLFLLPKKAFALTFTKSINNPLVIKTDLPNWNQQMMFQPHVIYENGVFKMWYGSFNGSFHKITYATSTDGVNWNAKQFIDLPITGTNGVGDPYILRTNSKYILFFAVLNQKNEIYKVESNDGIVFDQSSLTKAVTYDKSWERDGVFAPTVIFYNNKYYLFYIGWGGGGSLGLATSSNSINWTKCQDSVFGGIDAPMIFEKNNQYQIVFHTDTGIEQMDITSLNNCQTTFSNRQVLIRRGPEYYDINHMIAPSLIEINDKQYLYYVGRGNDLIWKMNLATASIPENTTATIIIPGLMASWNKNAILHNQEVSQAEWKIPSFVKEYQGLISSFDNHAFIKNSDYFIFSYDWRKPLENTIKILDQYLNTKIWNSSPNKKINIIGHSLGGLVGRIYAQNHADKINKLITVGSPHQGTAQVYKPLSAGEIDRENTWLWIAQKLVLIINKNTIESNRVTVNKRFPVLLDLFPTYDFLTTESGNAIHISSISIKNPTIPKYTDIFNIENKLSIIYGTDKNTVKGYTIKTPSLINQLLGNYSDGEPTDSFDSYGDGTVLSSSTLIGSQQKQFSFSLNHGEIISQVSPQEKIFQQLEIPYNLDKITAGSATKISPSLVFLIKSPAQISVEYNGNKYEEDEGIIFIENAQSGDYKLNIQGTDLGKYQVIIGQVSQSNDIWDTLDGEIIKTPPSLQIDTEEFYFNNQTATSIFPTTTPIPSSTPTPTTNPTITPLPTITSTSSPIPTITPTITPTPVSTSSLNTTTSNTTNSTNPTASTPEFPVKSNLIAQNWTKSIPKTNKNLVSNSPTPKVNKSKPQVLGTTINKKENQKIFYISLALVIVCVGIYLLIVYIGTDKVKNIILNFHQKLLRLIKDHQKDKLK</sequence>
<keyword evidence="5" id="KW-1133">Transmembrane helix</keyword>
<dbReference type="InterPro" id="IPR006710">
    <property type="entry name" value="Glyco_hydro_43"/>
</dbReference>
<evidence type="ECO:0000313" key="8">
    <source>
        <dbReference type="EMBL" id="OIP83630.1"/>
    </source>
</evidence>
<evidence type="ECO:0000256" key="5">
    <source>
        <dbReference type="SAM" id="Phobius"/>
    </source>
</evidence>
<feature type="transmembrane region" description="Helical" evidence="5">
    <location>
        <begin position="836"/>
        <end position="857"/>
    </location>
</feature>
<proteinExistence type="inferred from homology"/>
<dbReference type="EMBL" id="MNZM01000078">
    <property type="protein sequence ID" value="OIP83630.1"/>
    <property type="molecule type" value="Genomic_DNA"/>
</dbReference>
<keyword evidence="6" id="KW-0732">Signal</keyword>
<dbReference type="Gene3D" id="2.115.10.20">
    <property type="entry name" value="Glycosyl hydrolase domain, family 43"/>
    <property type="match status" value="1"/>
</dbReference>
<dbReference type="Pfam" id="PF00561">
    <property type="entry name" value="Abhydrolase_1"/>
    <property type="match status" value="1"/>
</dbReference>
<keyword evidence="5" id="KW-0812">Transmembrane</keyword>
<organism evidence="8 9">
    <name type="scientific">Candidatus Roizmanbacteria bacterium CG2_30_33_16</name>
    <dbReference type="NCBI Taxonomy" id="1805340"/>
    <lineage>
        <taxon>Bacteria</taxon>
        <taxon>Candidatus Roizmaniibacteriota</taxon>
    </lineage>
</organism>
<comment type="similarity">
    <text evidence="1">Belongs to the glycosyl hydrolase 43 family.</text>
</comment>
<evidence type="ECO:0000256" key="3">
    <source>
        <dbReference type="ARBA" id="ARBA00023295"/>
    </source>
</evidence>
<feature type="region of interest" description="Disordered" evidence="4">
    <location>
        <begin position="716"/>
        <end position="784"/>
    </location>
</feature>
<evidence type="ECO:0000256" key="6">
    <source>
        <dbReference type="SAM" id="SignalP"/>
    </source>
</evidence>
<dbReference type="InterPro" id="IPR023296">
    <property type="entry name" value="Glyco_hydro_beta-prop_sf"/>
</dbReference>
<name>A0A1J5HUA5_9BACT</name>
<dbReference type="Gene3D" id="3.40.50.1820">
    <property type="entry name" value="alpha/beta hydrolase"/>
    <property type="match status" value="1"/>
</dbReference>
<dbReference type="Pfam" id="PF04616">
    <property type="entry name" value="Glyco_hydro_43"/>
    <property type="match status" value="1"/>
</dbReference>
<protein>
    <recommendedName>
        <fullName evidence="7">AB hydrolase-1 domain-containing protein</fullName>
    </recommendedName>
</protein>
<dbReference type="SUPFAM" id="SSF75005">
    <property type="entry name" value="Arabinanase/levansucrase/invertase"/>
    <property type="match status" value="1"/>
</dbReference>
<evidence type="ECO:0000256" key="4">
    <source>
        <dbReference type="SAM" id="MobiDB-lite"/>
    </source>
</evidence>
<dbReference type="GO" id="GO:0005975">
    <property type="term" value="P:carbohydrate metabolic process"/>
    <property type="evidence" value="ECO:0007669"/>
    <property type="project" value="InterPro"/>
</dbReference>
<keyword evidence="5" id="KW-0472">Membrane</keyword>
<evidence type="ECO:0000313" key="9">
    <source>
        <dbReference type="Proteomes" id="UP000183758"/>
    </source>
</evidence>
<dbReference type="InterPro" id="IPR029058">
    <property type="entry name" value="AB_hydrolase_fold"/>
</dbReference>
<evidence type="ECO:0000256" key="2">
    <source>
        <dbReference type="ARBA" id="ARBA00022801"/>
    </source>
</evidence>
<gene>
    <name evidence="8" type="ORF">AUK04_03185</name>
</gene>
<dbReference type="PANTHER" id="PTHR11440">
    <property type="entry name" value="LECITHIN-CHOLESTEROL ACYLTRANSFERASE-RELATED"/>
    <property type="match status" value="1"/>
</dbReference>
<evidence type="ECO:0000259" key="7">
    <source>
        <dbReference type="Pfam" id="PF00561"/>
    </source>
</evidence>
<feature type="chain" id="PRO_5013040603" description="AB hydrolase-1 domain-containing protein" evidence="6">
    <location>
        <begin position="26"/>
        <end position="886"/>
    </location>
</feature>
<evidence type="ECO:0000256" key="1">
    <source>
        <dbReference type="ARBA" id="ARBA00009865"/>
    </source>
</evidence>
<accession>A0A1J5HUA5</accession>
<dbReference type="Proteomes" id="UP000183758">
    <property type="component" value="Unassembled WGS sequence"/>
</dbReference>
<keyword evidence="2" id="KW-0378">Hydrolase</keyword>
<dbReference type="InterPro" id="IPR000073">
    <property type="entry name" value="AB_hydrolase_1"/>
</dbReference>
<dbReference type="GO" id="GO:0004553">
    <property type="term" value="F:hydrolase activity, hydrolyzing O-glycosyl compounds"/>
    <property type="evidence" value="ECO:0007669"/>
    <property type="project" value="InterPro"/>
</dbReference>
<reference evidence="8 9" key="1">
    <citation type="journal article" date="2016" name="Environ. Microbiol.">
        <title>Genomic resolution of a cold subsurface aquifer community provides metabolic insights for novel microbes adapted to high CO concentrations.</title>
        <authorList>
            <person name="Probst A.J."/>
            <person name="Castelle C.J."/>
            <person name="Singh A."/>
            <person name="Brown C.T."/>
            <person name="Anantharaman K."/>
            <person name="Sharon I."/>
            <person name="Hug L.A."/>
            <person name="Burstein D."/>
            <person name="Emerson J.B."/>
            <person name="Thomas B.C."/>
            <person name="Banfield J.F."/>
        </authorList>
    </citation>
    <scope>NUCLEOTIDE SEQUENCE [LARGE SCALE GENOMIC DNA]</scope>
    <source>
        <strain evidence="8">CG2_30_33_16</strain>
    </source>
</reference>
<feature type="compositionally biased region" description="Low complexity" evidence="4">
    <location>
        <begin position="716"/>
        <end position="783"/>
    </location>
</feature>
<feature type="signal peptide" evidence="6">
    <location>
        <begin position="1"/>
        <end position="25"/>
    </location>
</feature>
<keyword evidence="3" id="KW-0326">Glycosidase</keyword>
<dbReference type="SUPFAM" id="SSF53474">
    <property type="entry name" value="alpha/beta-Hydrolases"/>
    <property type="match status" value="1"/>
</dbReference>
<comment type="caution">
    <text evidence="8">The sequence shown here is derived from an EMBL/GenBank/DDBJ whole genome shotgun (WGS) entry which is preliminary data.</text>
</comment>
<feature type="domain" description="AB hydrolase-1" evidence="7">
    <location>
        <begin position="348"/>
        <end position="427"/>
    </location>
</feature>
<dbReference type="AlphaFoldDB" id="A0A1J5HUA5"/>